<dbReference type="AlphaFoldDB" id="A0AAI9C200"/>
<dbReference type="EMBL" id="ABLOJW010000009">
    <property type="protein sequence ID" value="EKT4092533.1"/>
    <property type="molecule type" value="Genomic_DNA"/>
</dbReference>
<reference evidence="1" key="1">
    <citation type="submission" date="2022-07" db="EMBL/GenBank/DDBJ databases">
        <authorList>
            <consortium name="DAFM: The Division of Animal and Food Microbiology"/>
        </authorList>
    </citation>
    <scope>NUCLEOTIDE SEQUENCE</scope>
    <source>
        <strain evidence="1">19MO01SH01-2</strain>
    </source>
</reference>
<evidence type="ECO:0000313" key="1">
    <source>
        <dbReference type="EMBL" id="EKT4092533.1"/>
    </source>
</evidence>
<accession>A0AAI9C200</accession>
<evidence type="ECO:0000313" key="2">
    <source>
        <dbReference type="Proteomes" id="UP001218208"/>
    </source>
</evidence>
<proteinExistence type="predicted"/>
<organism evidence="1 2">
    <name type="scientific">Stenotrophomonas maltophilia</name>
    <name type="common">Pseudomonas maltophilia</name>
    <name type="synonym">Xanthomonas maltophilia</name>
    <dbReference type="NCBI Taxonomy" id="40324"/>
    <lineage>
        <taxon>Bacteria</taxon>
        <taxon>Pseudomonadati</taxon>
        <taxon>Pseudomonadota</taxon>
        <taxon>Gammaproteobacteria</taxon>
        <taxon>Lysobacterales</taxon>
        <taxon>Lysobacteraceae</taxon>
        <taxon>Stenotrophomonas</taxon>
        <taxon>Stenotrophomonas maltophilia group</taxon>
    </lineage>
</organism>
<protein>
    <submittedName>
        <fullName evidence="1">Uncharacterized protein</fullName>
    </submittedName>
</protein>
<name>A0AAI9C200_STEMA</name>
<gene>
    <name evidence="1" type="ORF">QEG23_002048</name>
</gene>
<comment type="caution">
    <text evidence="1">The sequence shown here is derived from an EMBL/GenBank/DDBJ whole genome shotgun (WGS) entry which is preliminary data.</text>
</comment>
<dbReference type="Proteomes" id="UP001218208">
    <property type="component" value="Unassembled WGS sequence"/>
</dbReference>
<sequence length="85" mass="9268">MGEPIDHREIGRQLASLEGVNLASASLRTCRLWEARGLALMALARGDRAEAEKLMRQFKPLISPCGGCGETDPDKRCIGCLHDFG</sequence>